<dbReference type="InterPro" id="IPR009297">
    <property type="entry name" value="DUF952"/>
</dbReference>
<accession>A0A652YK13</accession>
<proteinExistence type="predicted"/>
<dbReference type="PANTHER" id="PTHR34129:SF1">
    <property type="entry name" value="DUF952 DOMAIN-CONTAINING PROTEIN"/>
    <property type="match status" value="1"/>
</dbReference>
<dbReference type="SUPFAM" id="SSF56399">
    <property type="entry name" value="ADP-ribosylation"/>
    <property type="match status" value="1"/>
</dbReference>
<name>A0A652YK13_NOCGL</name>
<organism evidence="1">
    <name type="scientific">Nocardia globerula</name>
    <dbReference type="NCBI Taxonomy" id="1818"/>
    <lineage>
        <taxon>Bacteria</taxon>
        <taxon>Bacillati</taxon>
        <taxon>Actinomycetota</taxon>
        <taxon>Actinomycetes</taxon>
        <taxon>Mycobacteriales</taxon>
        <taxon>Nocardiaceae</taxon>
        <taxon>Nocardia</taxon>
    </lineage>
</organism>
<evidence type="ECO:0000313" key="1">
    <source>
        <dbReference type="EMBL" id="TYQ01756.1"/>
    </source>
</evidence>
<dbReference type="PANTHER" id="PTHR34129">
    <property type="entry name" value="BLR1139 PROTEIN"/>
    <property type="match status" value="1"/>
</dbReference>
<dbReference type="Gene3D" id="3.20.170.20">
    <property type="entry name" value="Protein of unknown function DUF952"/>
    <property type="match status" value="1"/>
</dbReference>
<protein>
    <submittedName>
        <fullName evidence="1">Uncharacterized protein (DUF952 family)</fullName>
    </submittedName>
</protein>
<dbReference type="AlphaFoldDB" id="A0A652YK13"/>
<reference evidence="1" key="1">
    <citation type="submission" date="2019-07" db="EMBL/GenBank/DDBJ databases">
        <title>Genomic Encyclopedia of Type Strains, Phase IV (KMG-IV): sequencing the most valuable type-strain genomes for metagenomic binning, comparative biology and taxonomic classification.</title>
        <authorList>
            <person name="Goeker M."/>
        </authorList>
    </citation>
    <scope>NUCLEOTIDE SEQUENCE</scope>
    <source>
        <strain evidence="1">DSM 44596</strain>
    </source>
</reference>
<comment type="caution">
    <text evidence="1">The sequence shown here is derived from an EMBL/GenBank/DDBJ whole genome shotgun (WGS) entry which is preliminary data.</text>
</comment>
<dbReference type="Pfam" id="PF06108">
    <property type="entry name" value="DUF952"/>
    <property type="match status" value="1"/>
</dbReference>
<sequence>MNQETETGADASAELLHMCTRVEWERAQEVGQRVPDGFAAEGFVHMSTPTQVHLPANRIFAGRDDIVLLSLDPALLGAEVKWEPGVPSDPDSMRFPHLFGPIPVAAVTAVTAYIRDENGAFPSLR</sequence>
<dbReference type="EMBL" id="VNIQ01000007">
    <property type="protein sequence ID" value="TYQ01756.1"/>
    <property type="molecule type" value="Genomic_DNA"/>
</dbReference>
<gene>
    <name evidence="1" type="ORF">FNL38_107178</name>
</gene>